<feature type="domain" description="PRC-barrel" evidence="1">
    <location>
        <begin position="23"/>
        <end position="81"/>
    </location>
</feature>
<dbReference type="RefSeq" id="WP_203817060.1">
    <property type="nucleotide sequence ID" value="NZ_BAAABP010000071.1"/>
</dbReference>
<organism evidence="2 3">
    <name type="scientific">Paractinoplanes ferrugineus</name>
    <dbReference type="NCBI Taxonomy" id="113564"/>
    <lineage>
        <taxon>Bacteria</taxon>
        <taxon>Bacillati</taxon>
        <taxon>Actinomycetota</taxon>
        <taxon>Actinomycetes</taxon>
        <taxon>Micromonosporales</taxon>
        <taxon>Micromonosporaceae</taxon>
        <taxon>Paractinoplanes</taxon>
    </lineage>
</organism>
<dbReference type="Proteomes" id="UP000598174">
    <property type="component" value="Unassembled WGS sequence"/>
</dbReference>
<dbReference type="SUPFAM" id="SSF50346">
    <property type="entry name" value="PRC-barrel domain"/>
    <property type="match status" value="1"/>
</dbReference>
<gene>
    <name evidence="2" type="ORF">Afe05nite_23540</name>
</gene>
<keyword evidence="3" id="KW-1185">Reference proteome</keyword>
<dbReference type="AlphaFoldDB" id="A0A919IYJ2"/>
<comment type="caution">
    <text evidence="2">The sequence shown here is derived from an EMBL/GenBank/DDBJ whole genome shotgun (WGS) entry which is preliminary data.</text>
</comment>
<evidence type="ECO:0000313" key="3">
    <source>
        <dbReference type="Proteomes" id="UP000598174"/>
    </source>
</evidence>
<dbReference type="InterPro" id="IPR014747">
    <property type="entry name" value="Bac_photo_RC_H_C"/>
</dbReference>
<dbReference type="GO" id="GO:0030077">
    <property type="term" value="C:plasma membrane light-harvesting complex"/>
    <property type="evidence" value="ECO:0007669"/>
    <property type="project" value="InterPro"/>
</dbReference>
<evidence type="ECO:0000313" key="2">
    <source>
        <dbReference type="EMBL" id="GIE10514.1"/>
    </source>
</evidence>
<dbReference type="InterPro" id="IPR027275">
    <property type="entry name" value="PRC-brl_dom"/>
</dbReference>
<evidence type="ECO:0000259" key="1">
    <source>
        <dbReference type="Pfam" id="PF05239"/>
    </source>
</evidence>
<sequence>MGSRPVTMIRLTQSAHRDAPPARLLGCPVTDQNGNTLGTIDDLLVDAEARRFRLISVEHGGVVGFGAASSFIPVEAVDSVTGGHIRIGRSNAQVADAPPYDANGMATGEFCENLYGYYGLA</sequence>
<dbReference type="Gene3D" id="3.90.50.10">
    <property type="entry name" value="Photosynthetic Reaction Center, subunit H, domain 2"/>
    <property type="match status" value="1"/>
</dbReference>
<protein>
    <recommendedName>
        <fullName evidence="1">PRC-barrel domain-containing protein</fullName>
    </recommendedName>
</protein>
<dbReference type="EMBL" id="BOMM01000016">
    <property type="protein sequence ID" value="GIE10514.1"/>
    <property type="molecule type" value="Genomic_DNA"/>
</dbReference>
<dbReference type="Pfam" id="PF05239">
    <property type="entry name" value="PRC"/>
    <property type="match status" value="1"/>
</dbReference>
<dbReference type="InterPro" id="IPR011033">
    <property type="entry name" value="PRC_barrel-like_sf"/>
</dbReference>
<accession>A0A919IYJ2</accession>
<reference evidence="2" key="1">
    <citation type="submission" date="2021-01" db="EMBL/GenBank/DDBJ databases">
        <title>Whole genome shotgun sequence of Actinoplanes ferrugineus NBRC 15555.</title>
        <authorList>
            <person name="Komaki H."/>
            <person name="Tamura T."/>
        </authorList>
    </citation>
    <scope>NUCLEOTIDE SEQUENCE</scope>
    <source>
        <strain evidence="2">NBRC 15555</strain>
    </source>
</reference>
<dbReference type="GO" id="GO:0019684">
    <property type="term" value="P:photosynthesis, light reaction"/>
    <property type="evidence" value="ECO:0007669"/>
    <property type="project" value="InterPro"/>
</dbReference>
<name>A0A919IYJ2_9ACTN</name>
<proteinExistence type="predicted"/>